<feature type="region of interest" description="Disordered" evidence="1">
    <location>
        <begin position="1"/>
        <end position="29"/>
    </location>
</feature>
<proteinExistence type="predicted"/>
<dbReference type="Proteomes" id="UP000314294">
    <property type="component" value="Unassembled WGS sequence"/>
</dbReference>
<keyword evidence="3" id="KW-1185">Reference proteome</keyword>
<organism evidence="2 3">
    <name type="scientific">Liparis tanakae</name>
    <name type="common">Tanaka's snailfish</name>
    <dbReference type="NCBI Taxonomy" id="230148"/>
    <lineage>
        <taxon>Eukaryota</taxon>
        <taxon>Metazoa</taxon>
        <taxon>Chordata</taxon>
        <taxon>Craniata</taxon>
        <taxon>Vertebrata</taxon>
        <taxon>Euteleostomi</taxon>
        <taxon>Actinopterygii</taxon>
        <taxon>Neopterygii</taxon>
        <taxon>Teleostei</taxon>
        <taxon>Neoteleostei</taxon>
        <taxon>Acanthomorphata</taxon>
        <taxon>Eupercaria</taxon>
        <taxon>Perciformes</taxon>
        <taxon>Cottioidei</taxon>
        <taxon>Cottales</taxon>
        <taxon>Liparidae</taxon>
        <taxon>Liparis</taxon>
    </lineage>
</organism>
<dbReference type="AlphaFoldDB" id="A0A4Z2E4Z7"/>
<name>A0A4Z2E4Z7_9TELE</name>
<comment type="caution">
    <text evidence="2">The sequence shown here is derived from an EMBL/GenBank/DDBJ whole genome shotgun (WGS) entry which is preliminary data.</text>
</comment>
<evidence type="ECO:0000256" key="1">
    <source>
        <dbReference type="SAM" id="MobiDB-lite"/>
    </source>
</evidence>
<dbReference type="EMBL" id="SRLO01016732">
    <property type="protein sequence ID" value="TNN23996.1"/>
    <property type="molecule type" value="Genomic_DNA"/>
</dbReference>
<accession>A0A4Z2E4Z7</accession>
<sequence length="29" mass="3106">MAAQSAGARPPECFGPRPGPPWRKSPSRL</sequence>
<evidence type="ECO:0000313" key="3">
    <source>
        <dbReference type="Proteomes" id="UP000314294"/>
    </source>
</evidence>
<protein>
    <submittedName>
        <fullName evidence="2">Uncharacterized protein</fullName>
    </submittedName>
</protein>
<gene>
    <name evidence="2" type="ORF">EYF80_065881</name>
</gene>
<evidence type="ECO:0000313" key="2">
    <source>
        <dbReference type="EMBL" id="TNN23996.1"/>
    </source>
</evidence>
<reference evidence="2 3" key="1">
    <citation type="submission" date="2019-03" db="EMBL/GenBank/DDBJ databases">
        <title>First draft genome of Liparis tanakae, snailfish: a comprehensive survey of snailfish specific genes.</title>
        <authorList>
            <person name="Kim W."/>
            <person name="Song I."/>
            <person name="Jeong J.-H."/>
            <person name="Kim D."/>
            <person name="Kim S."/>
            <person name="Ryu S."/>
            <person name="Song J.Y."/>
            <person name="Lee S.K."/>
        </authorList>
    </citation>
    <scope>NUCLEOTIDE SEQUENCE [LARGE SCALE GENOMIC DNA]</scope>
    <source>
        <tissue evidence="2">Muscle</tissue>
    </source>
</reference>